<proteinExistence type="predicted"/>
<evidence type="ECO:0000313" key="2">
    <source>
        <dbReference type="WBParaSite" id="ES5_v2.g19491.t1"/>
    </source>
</evidence>
<accession>A0AC34FQ94</accession>
<protein>
    <submittedName>
        <fullName evidence="2">Uncharacterized protein</fullName>
    </submittedName>
</protein>
<dbReference type="Proteomes" id="UP000887579">
    <property type="component" value="Unplaced"/>
</dbReference>
<name>A0AC34FQ94_9BILA</name>
<evidence type="ECO:0000313" key="1">
    <source>
        <dbReference type="Proteomes" id="UP000887579"/>
    </source>
</evidence>
<sequence length="327" mass="38287">MESIVSASSDATSAPQSSNRKRKTEENDSSIIPSKKIRFSVPYRRQNWSLPDSIVFYIAKNPSSPGLYEKTTQSCKYFYAKNPIAVIPCLYLGYENNKWRACIYGFETKEDMKKRIDLSNVTAKLWILYEICIENLFENRDDQSFVSSIMDKIYQCDIRRFDMYKHNIYFDDFKFFGSKCKEIWLDDVTVKNKDGSVVALEEIVEVLSKVKDFRYFMDNTPPNIVTSKSVEKLIKIPHFSNIVDFTLSFAPEVLDIETFYIYMKKNKTTRIDLHFCDKISEAYESRLQDIVYEILDADTYDFKVPMLEFSGMDQLAHEILSSLFVPY</sequence>
<reference evidence="2" key="1">
    <citation type="submission" date="2022-11" db="UniProtKB">
        <authorList>
            <consortium name="WormBaseParasite"/>
        </authorList>
    </citation>
    <scope>IDENTIFICATION</scope>
</reference>
<dbReference type="WBParaSite" id="ES5_v2.g19491.t1">
    <property type="protein sequence ID" value="ES5_v2.g19491.t1"/>
    <property type="gene ID" value="ES5_v2.g19491"/>
</dbReference>
<organism evidence="1 2">
    <name type="scientific">Panagrolaimus sp. ES5</name>
    <dbReference type="NCBI Taxonomy" id="591445"/>
    <lineage>
        <taxon>Eukaryota</taxon>
        <taxon>Metazoa</taxon>
        <taxon>Ecdysozoa</taxon>
        <taxon>Nematoda</taxon>
        <taxon>Chromadorea</taxon>
        <taxon>Rhabditida</taxon>
        <taxon>Tylenchina</taxon>
        <taxon>Panagrolaimomorpha</taxon>
        <taxon>Panagrolaimoidea</taxon>
        <taxon>Panagrolaimidae</taxon>
        <taxon>Panagrolaimus</taxon>
    </lineage>
</organism>